<dbReference type="AlphaFoldDB" id="A0A6B3LDU9"/>
<keyword evidence="2" id="KW-1185">Reference proteome</keyword>
<dbReference type="Gene3D" id="1.20.5.1030">
    <property type="entry name" value="Preprotein translocase secy subunit"/>
    <property type="match status" value="1"/>
</dbReference>
<accession>A0A6B3LDU9</accession>
<gene>
    <name evidence="1" type="ORF">G3M56_004025</name>
</gene>
<dbReference type="EMBL" id="CP066776">
    <property type="protein sequence ID" value="QQL45761.1"/>
    <property type="molecule type" value="Genomic_DNA"/>
</dbReference>
<sequence length="77" mass="8466">MPSPGKYLTEVKGELHKASWPWEPKGRGLKGLKRFKKLTDSTVVILIASALLGGFVALFDLLMKGGIFFLIQKTSGF</sequence>
<dbReference type="Proteomes" id="UP000475117">
    <property type="component" value="Chromosome"/>
</dbReference>
<protein>
    <submittedName>
        <fullName evidence="1">Preprotein translocase subunit SecE</fullName>
    </submittedName>
</protein>
<evidence type="ECO:0000313" key="1">
    <source>
        <dbReference type="EMBL" id="QQL45761.1"/>
    </source>
</evidence>
<evidence type="ECO:0000313" key="2">
    <source>
        <dbReference type="Proteomes" id="UP000475117"/>
    </source>
</evidence>
<name>A0A6B3LDU9_9BACT</name>
<reference evidence="1 2" key="1">
    <citation type="submission" date="2020-12" db="EMBL/GenBank/DDBJ databases">
        <title>Sulforoseuscoccus oceanibium gen. nov., sp. nov., a representative of the phylum Verrucomicrobia with special cytoplasmic membrane, and proposal of Sulforoseuscoccusaceae fam. nov.</title>
        <authorList>
            <person name="Xi F."/>
        </authorList>
    </citation>
    <scope>NUCLEOTIDE SEQUENCE [LARGE SCALE GENOMIC DNA]</scope>
    <source>
        <strain evidence="1 2">T37</strain>
    </source>
</reference>
<dbReference type="InterPro" id="IPR038379">
    <property type="entry name" value="SecE_sf"/>
</dbReference>
<organism evidence="1 2">
    <name type="scientific">Sulfuriroseicoccus oceanibius</name>
    <dbReference type="NCBI Taxonomy" id="2707525"/>
    <lineage>
        <taxon>Bacteria</taxon>
        <taxon>Pseudomonadati</taxon>
        <taxon>Verrucomicrobiota</taxon>
        <taxon>Verrucomicrobiia</taxon>
        <taxon>Verrucomicrobiales</taxon>
        <taxon>Verrucomicrobiaceae</taxon>
        <taxon>Sulfuriroseicoccus</taxon>
    </lineage>
</organism>
<dbReference type="KEGG" id="soa:G3M56_004025"/>
<dbReference type="RefSeq" id="WP_164365498.1">
    <property type="nucleotide sequence ID" value="NZ_CP066776.1"/>
</dbReference>
<proteinExistence type="predicted"/>